<proteinExistence type="inferred from homology"/>
<dbReference type="PANTHER" id="PTHR34068">
    <property type="entry name" value="UPF0145 PROTEIN YBJQ"/>
    <property type="match status" value="1"/>
</dbReference>
<reference evidence="3" key="2">
    <citation type="submission" date="2015-11" db="EMBL/GenBank/DDBJ databases">
        <authorList>
            <person name="Zhang Y."/>
            <person name="Guo Z."/>
        </authorList>
    </citation>
    <scope>NUCLEOTIDE SEQUENCE [LARGE SCALE GENOMIC DNA]</scope>
    <source>
        <strain evidence="3">Mu292</strain>
    </source>
</reference>
<dbReference type="EMBL" id="BJNT01000004">
    <property type="protein sequence ID" value="GEC85113.1"/>
    <property type="molecule type" value="Genomic_DNA"/>
</dbReference>
<dbReference type="EMBL" id="FAUH01000017">
    <property type="protein sequence ID" value="CUU67050.1"/>
    <property type="molecule type" value="Genomic_DNA"/>
</dbReference>
<sequence>MIVTTTGTVEGKPVTEYIRVVAGETVVGINMFKDIGAGFRNLVGGRSAGYEGEINGAREQALGEMVQRAIDLGAEGVVGVKIDYESLGQGGMVMVTAAGTAVRF</sequence>
<name>A0A0X2NQL1_9CORY</name>
<dbReference type="AlphaFoldDB" id="A0A0X2NQL1"/>
<reference evidence="6" key="1">
    <citation type="submission" date="2015-11" db="EMBL/GenBank/DDBJ databases">
        <authorList>
            <person name="Dugat-Bony E."/>
        </authorList>
    </citation>
    <scope>NUCLEOTIDE SEQUENCE [LARGE SCALE GENOMIC DNA]</scope>
    <source>
        <strain evidence="6">Mu292</strain>
    </source>
</reference>
<dbReference type="SUPFAM" id="SSF117782">
    <property type="entry name" value="YbjQ-like"/>
    <property type="match status" value="1"/>
</dbReference>
<protein>
    <recommendedName>
        <fullName evidence="2">UPF0145 protein CVA01_04270</fullName>
    </recommendedName>
</protein>
<dbReference type="GeneID" id="82886588"/>
<comment type="similarity">
    <text evidence="1 2">Belongs to the UPF0145 family.</text>
</comment>
<dbReference type="Gene3D" id="3.30.110.70">
    <property type="entry name" value="Hypothetical protein apc22750. Chain B"/>
    <property type="match status" value="1"/>
</dbReference>
<evidence type="ECO:0000313" key="4">
    <source>
        <dbReference type="EMBL" id="GEC85113.1"/>
    </source>
</evidence>
<evidence type="ECO:0000313" key="6">
    <source>
        <dbReference type="Proteomes" id="UP000182498"/>
    </source>
</evidence>
<dbReference type="InterPro" id="IPR002765">
    <property type="entry name" value="UPF0145_YbjQ-like"/>
</dbReference>
<dbReference type="HAMAP" id="MF_00338">
    <property type="entry name" value="UPF0145"/>
    <property type="match status" value="1"/>
</dbReference>
<evidence type="ECO:0000313" key="5">
    <source>
        <dbReference type="EMBL" id="HAF72612.1"/>
    </source>
</evidence>
<evidence type="ECO:0000313" key="3">
    <source>
        <dbReference type="EMBL" id="CUU67050.1"/>
    </source>
</evidence>
<dbReference type="PANTHER" id="PTHR34068:SF1">
    <property type="entry name" value="UPF0145 PROTEIN YBJQ"/>
    <property type="match status" value="1"/>
</dbReference>
<reference evidence="4 8" key="4">
    <citation type="submission" date="2019-06" db="EMBL/GenBank/DDBJ databases">
        <title>Whole genome shotgun sequence of Corynebacterium variabile NBRC 15286.</title>
        <authorList>
            <person name="Hosoyama A."/>
            <person name="Uohara A."/>
            <person name="Ohji S."/>
            <person name="Ichikawa N."/>
        </authorList>
    </citation>
    <scope>NUCLEOTIDE SEQUENCE [LARGE SCALE GENOMIC DNA]</scope>
    <source>
        <strain evidence="4 8">NBRC 15286</strain>
    </source>
</reference>
<gene>
    <name evidence="4" type="ORF">CVA01_04270</name>
    <name evidence="3" type="ORF">CVAR292_02403</name>
    <name evidence="5" type="ORF">DCL06_06775</name>
</gene>
<reference evidence="5 7" key="3">
    <citation type="journal article" date="2018" name="Nat. Biotechnol.">
        <title>A standardized bacterial taxonomy based on genome phylogeny substantially revises the tree of life.</title>
        <authorList>
            <person name="Parks D.H."/>
            <person name="Chuvochina M."/>
            <person name="Waite D.W."/>
            <person name="Rinke C."/>
            <person name="Skarshewski A."/>
            <person name="Chaumeil P.A."/>
            <person name="Hugenholtz P."/>
        </authorList>
    </citation>
    <scope>NUCLEOTIDE SEQUENCE [LARGE SCALE GENOMIC DNA]</scope>
    <source>
        <strain evidence="5">UBA9851</strain>
    </source>
</reference>
<dbReference type="Proteomes" id="UP000260925">
    <property type="component" value="Unassembled WGS sequence"/>
</dbReference>
<accession>A0A0X2NQL1</accession>
<keyword evidence="6" id="KW-1185">Reference proteome</keyword>
<evidence type="ECO:0000256" key="2">
    <source>
        <dbReference type="HAMAP-Rule" id="MF_00338"/>
    </source>
</evidence>
<dbReference type="EMBL" id="DMDD01000153">
    <property type="protein sequence ID" value="HAF72612.1"/>
    <property type="molecule type" value="Genomic_DNA"/>
</dbReference>
<evidence type="ECO:0000313" key="8">
    <source>
        <dbReference type="Proteomes" id="UP000319986"/>
    </source>
</evidence>
<dbReference type="OrthoDB" id="9796448at2"/>
<dbReference type="RefSeq" id="WP_073884593.1">
    <property type="nucleotide sequence ID" value="NZ_BJNT01000004.1"/>
</dbReference>
<evidence type="ECO:0000256" key="1">
    <source>
        <dbReference type="ARBA" id="ARBA00010751"/>
    </source>
</evidence>
<organism evidence="3 6">
    <name type="scientific">Corynebacterium variabile</name>
    <dbReference type="NCBI Taxonomy" id="1727"/>
    <lineage>
        <taxon>Bacteria</taxon>
        <taxon>Bacillati</taxon>
        <taxon>Actinomycetota</taxon>
        <taxon>Actinomycetes</taxon>
        <taxon>Mycobacteriales</taxon>
        <taxon>Corynebacteriaceae</taxon>
        <taxon>Corynebacterium</taxon>
    </lineage>
</organism>
<dbReference type="InterPro" id="IPR035439">
    <property type="entry name" value="UPF0145_dom_sf"/>
</dbReference>
<dbReference type="Proteomes" id="UP000319986">
    <property type="component" value="Unassembled WGS sequence"/>
</dbReference>
<dbReference type="Pfam" id="PF01906">
    <property type="entry name" value="YbjQ_1"/>
    <property type="match status" value="1"/>
</dbReference>
<dbReference type="Proteomes" id="UP000182498">
    <property type="component" value="Unassembled WGS sequence"/>
</dbReference>
<evidence type="ECO:0000313" key="7">
    <source>
        <dbReference type="Proteomes" id="UP000260925"/>
    </source>
</evidence>